<evidence type="ECO:0000313" key="2">
    <source>
        <dbReference type="EMBL" id="MDL2344242.1"/>
    </source>
</evidence>
<feature type="domain" description="DUF559" evidence="1">
    <location>
        <begin position="12"/>
        <end position="115"/>
    </location>
</feature>
<dbReference type="EMBL" id="JASNGB010000067">
    <property type="protein sequence ID" value="MDL2344242.1"/>
    <property type="molecule type" value="Genomic_DNA"/>
</dbReference>
<dbReference type="Proteomes" id="UP001302059">
    <property type="component" value="Unassembled WGS sequence"/>
</dbReference>
<dbReference type="InterPro" id="IPR047216">
    <property type="entry name" value="Endonuclease_DUF559_bact"/>
</dbReference>
<protein>
    <submittedName>
        <fullName evidence="2">DUF559 domain-containing protein</fullName>
    </submittedName>
</protein>
<reference evidence="2 3" key="1">
    <citation type="submission" date="2023-05" db="EMBL/GenBank/DDBJ databases">
        <authorList>
            <person name="Gao F."/>
        </authorList>
    </citation>
    <scope>NUCLEOTIDE SEQUENCE [LARGE SCALE GENOMIC DNA]</scope>
    <source>
        <strain evidence="2 3">MIMF12</strain>
    </source>
</reference>
<proteinExistence type="predicted"/>
<organism evidence="2 3">
    <name type="scientific">Deinococcus rhizophilus</name>
    <dbReference type="NCBI Taxonomy" id="3049544"/>
    <lineage>
        <taxon>Bacteria</taxon>
        <taxon>Thermotogati</taxon>
        <taxon>Deinococcota</taxon>
        <taxon>Deinococci</taxon>
        <taxon>Deinococcales</taxon>
        <taxon>Deinococcaceae</taxon>
        <taxon>Deinococcus</taxon>
    </lineage>
</organism>
<dbReference type="CDD" id="cd01038">
    <property type="entry name" value="Endonuclease_DUF559"/>
    <property type="match status" value="1"/>
</dbReference>
<sequence length="120" mass="14017">MARQEVRTSPSTEVARALRRRMTPEETLLWRHLRGKALGVSFRRQEPMGRYVADFVCYERTLVIELDGSQHLNSAADQERDTDMAEHGFETLRFWNSEVRSNLSGVLDRIQQVLESRRNP</sequence>
<gene>
    <name evidence="2" type="ORF">QOL99_08760</name>
</gene>
<dbReference type="PANTHER" id="PTHR38590:SF1">
    <property type="entry name" value="BLL0828 PROTEIN"/>
    <property type="match status" value="1"/>
</dbReference>
<evidence type="ECO:0000313" key="3">
    <source>
        <dbReference type="Proteomes" id="UP001302059"/>
    </source>
</evidence>
<comment type="caution">
    <text evidence="2">The sequence shown here is derived from an EMBL/GenBank/DDBJ whole genome shotgun (WGS) entry which is preliminary data.</text>
</comment>
<dbReference type="Gene3D" id="3.40.960.10">
    <property type="entry name" value="VSR Endonuclease"/>
    <property type="match status" value="1"/>
</dbReference>
<keyword evidence="3" id="KW-1185">Reference proteome</keyword>
<dbReference type="InterPro" id="IPR007569">
    <property type="entry name" value="DUF559"/>
</dbReference>
<evidence type="ECO:0000259" key="1">
    <source>
        <dbReference type="Pfam" id="PF04480"/>
    </source>
</evidence>
<dbReference type="RefSeq" id="WP_285523069.1">
    <property type="nucleotide sequence ID" value="NZ_JASNGB010000067.1"/>
</dbReference>
<name>A0ABT7JGS3_9DEIO</name>
<dbReference type="InterPro" id="IPR011335">
    <property type="entry name" value="Restrct_endonuc-II-like"/>
</dbReference>
<dbReference type="Pfam" id="PF04480">
    <property type="entry name" value="DUF559"/>
    <property type="match status" value="1"/>
</dbReference>
<dbReference type="SUPFAM" id="SSF52980">
    <property type="entry name" value="Restriction endonuclease-like"/>
    <property type="match status" value="1"/>
</dbReference>
<dbReference type="PANTHER" id="PTHR38590">
    <property type="entry name" value="BLL0828 PROTEIN"/>
    <property type="match status" value="1"/>
</dbReference>
<accession>A0ABT7JGS3</accession>